<keyword evidence="1" id="KW-0805">Transcription regulation</keyword>
<accession>A0A6J4VI50</accession>
<dbReference type="CDD" id="cd00090">
    <property type="entry name" value="HTH_ARSR"/>
    <property type="match status" value="1"/>
</dbReference>
<dbReference type="NCBIfam" id="NF033788">
    <property type="entry name" value="HTH_metalloreg"/>
    <property type="match status" value="1"/>
</dbReference>
<dbReference type="SUPFAM" id="SSF46785">
    <property type="entry name" value="Winged helix' DNA-binding domain"/>
    <property type="match status" value="1"/>
</dbReference>
<dbReference type="PANTHER" id="PTHR33154">
    <property type="entry name" value="TRANSCRIPTIONAL REGULATOR, ARSR FAMILY"/>
    <property type="match status" value="1"/>
</dbReference>
<dbReference type="Gene3D" id="1.10.10.10">
    <property type="entry name" value="Winged helix-like DNA-binding domain superfamily/Winged helix DNA-binding domain"/>
    <property type="match status" value="1"/>
</dbReference>
<proteinExistence type="predicted"/>
<dbReference type="InterPro" id="IPR036390">
    <property type="entry name" value="WH_DNA-bd_sf"/>
</dbReference>
<dbReference type="InterPro" id="IPR051081">
    <property type="entry name" value="HTH_MetalResp_TranReg"/>
</dbReference>
<evidence type="ECO:0000259" key="4">
    <source>
        <dbReference type="PROSITE" id="PS50987"/>
    </source>
</evidence>
<dbReference type="Pfam" id="PF01022">
    <property type="entry name" value="HTH_5"/>
    <property type="match status" value="1"/>
</dbReference>
<dbReference type="PROSITE" id="PS50987">
    <property type="entry name" value="HTH_ARSR_2"/>
    <property type="match status" value="1"/>
</dbReference>
<keyword evidence="3" id="KW-0804">Transcription</keyword>
<feature type="domain" description="HTH arsR-type" evidence="4">
    <location>
        <begin position="22"/>
        <end position="121"/>
    </location>
</feature>
<sequence length="124" mass="13654">MARRLTRIPPEGCCTTPLRTPPPIEGGDAVVTRLKALADTTRFDIMRLIAAQDGPVCACDIVDRFDVSQPTIAHHMKVLERAGLITVSRRGVWAYYAVDPRGMEEMRTVMSGFMPRAEQAAIAV</sequence>
<keyword evidence="2" id="KW-0238">DNA-binding</keyword>
<dbReference type="InterPro" id="IPR001845">
    <property type="entry name" value="HTH_ArsR_DNA-bd_dom"/>
</dbReference>
<dbReference type="SMART" id="SM00418">
    <property type="entry name" value="HTH_ARSR"/>
    <property type="match status" value="1"/>
</dbReference>
<dbReference type="PRINTS" id="PR00778">
    <property type="entry name" value="HTHARSR"/>
</dbReference>
<name>A0A6J4VI50_9BACT</name>
<protein>
    <recommendedName>
        <fullName evidence="4">HTH arsR-type domain-containing protein</fullName>
    </recommendedName>
</protein>
<dbReference type="PANTHER" id="PTHR33154:SF33">
    <property type="entry name" value="TRANSCRIPTIONAL REPRESSOR SDPR"/>
    <property type="match status" value="1"/>
</dbReference>
<evidence type="ECO:0000256" key="3">
    <source>
        <dbReference type="ARBA" id="ARBA00023163"/>
    </source>
</evidence>
<gene>
    <name evidence="5" type="ORF">AVDCRST_MAG87-3099</name>
</gene>
<dbReference type="GO" id="GO:0003700">
    <property type="term" value="F:DNA-binding transcription factor activity"/>
    <property type="evidence" value="ECO:0007669"/>
    <property type="project" value="InterPro"/>
</dbReference>
<dbReference type="InterPro" id="IPR036388">
    <property type="entry name" value="WH-like_DNA-bd_sf"/>
</dbReference>
<dbReference type="AlphaFoldDB" id="A0A6J4VI50"/>
<evidence type="ECO:0000256" key="1">
    <source>
        <dbReference type="ARBA" id="ARBA00023015"/>
    </source>
</evidence>
<reference evidence="5" key="1">
    <citation type="submission" date="2020-02" db="EMBL/GenBank/DDBJ databases">
        <authorList>
            <person name="Meier V. D."/>
        </authorList>
    </citation>
    <scope>NUCLEOTIDE SEQUENCE</scope>
    <source>
        <strain evidence="5">AVDCRST_MAG87</strain>
    </source>
</reference>
<dbReference type="EMBL" id="CADCWJ010000685">
    <property type="protein sequence ID" value="CAA9578560.1"/>
    <property type="molecule type" value="Genomic_DNA"/>
</dbReference>
<evidence type="ECO:0000313" key="5">
    <source>
        <dbReference type="EMBL" id="CAA9578560.1"/>
    </source>
</evidence>
<dbReference type="GO" id="GO:0003677">
    <property type="term" value="F:DNA binding"/>
    <property type="evidence" value="ECO:0007669"/>
    <property type="project" value="UniProtKB-KW"/>
</dbReference>
<evidence type="ECO:0000256" key="2">
    <source>
        <dbReference type="ARBA" id="ARBA00023125"/>
    </source>
</evidence>
<dbReference type="InterPro" id="IPR011991">
    <property type="entry name" value="ArsR-like_HTH"/>
</dbReference>
<organism evidence="5">
    <name type="scientific">uncultured Thermomicrobiales bacterium</name>
    <dbReference type="NCBI Taxonomy" id="1645740"/>
    <lineage>
        <taxon>Bacteria</taxon>
        <taxon>Pseudomonadati</taxon>
        <taxon>Thermomicrobiota</taxon>
        <taxon>Thermomicrobia</taxon>
        <taxon>Thermomicrobiales</taxon>
        <taxon>environmental samples</taxon>
    </lineage>
</organism>